<dbReference type="InterPro" id="IPR013546">
    <property type="entry name" value="PII_UdlTrfase/GS_AdlTrfase"/>
</dbReference>
<dbReference type="CDD" id="cd05401">
    <property type="entry name" value="NT_GlnE_GlnD_like"/>
    <property type="match status" value="2"/>
</dbReference>
<dbReference type="InterPro" id="IPR043519">
    <property type="entry name" value="NT_sf"/>
</dbReference>
<evidence type="ECO:0000313" key="11">
    <source>
        <dbReference type="Proteomes" id="UP001652504"/>
    </source>
</evidence>
<dbReference type="GO" id="GO:0047388">
    <property type="term" value="F:[glutamine synthetase]-adenylyl-L-tyrosine phosphorylase activity"/>
    <property type="evidence" value="ECO:0007669"/>
    <property type="project" value="UniProtKB-EC"/>
</dbReference>
<keyword evidence="2 7" id="KW-0548">Nucleotidyltransferase</keyword>
<dbReference type="RefSeq" id="WP_263713347.1">
    <property type="nucleotide sequence ID" value="NZ_JAOWKX010000008.1"/>
</dbReference>
<dbReference type="InterPro" id="IPR005190">
    <property type="entry name" value="GlnE_rpt_dom"/>
</dbReference>
<dbReference type="SUPFAM" id="SSF81301">
    <property type="entry name" value="Nucleotidyltransferase"/>
    <property type="match status" value="2"/>
</dbReference>
<comment type="similarity">
    <text evidence="7">Belongs to the GlnE family.</text>
</comment>
<evidence type="ECO:0000256" key="6">
    <source>
        <dbReference type="ARBA" id="ARBA00023268"/>
    </source>
</evidence>
<dbReference type="Gene3D" id="3.30.460.10">
    <property type="entry name" value="Beta Polymerase, domain 2"/>
    <property type="match status" value="2"/>
</dbReference>
<evidence type="ECO:0000256" key="7">
    <source>
        <dbReference type="HAMAP-Rule" id="MF_00802"/>
    </source>
</evidence>
<gene>
    <name evidence="7 10" type="primary">glnE</name>
    <name evidence="10" type="ORF">OE749_15300</name>
</gene>
<comment type="caution">
    <text evidence="10">The sequence shown here is derived from an EMBL/GenBank/DDBJ whole genome shotgun (WGS) entry which is preliminary data.</text>
</comment>
<dbReference type="InterPro" id="IPR023057">
    <property type="entry name" value="GlnE"/>
</dbReference>
<feature type="region of interest" description="Adenylyl transferase" evidence="7">
    <location>
        <begin position="458"/>
        <end position="961"/>
    </location>
</feature>
<dbReference type="HAMAP" id="MF_00802">
    <property type="entry name" value="GlnE"/>
    <property type="match status" value="1"/>
</dbReference>
<keyword evidence="3 7" id="KW-0547">Nucleotide-binding</keyword>
<evidence type="ECO:0000259" key="9">
    <source>
        <dbReference type="Pfam" id="PF08335"/>
    </source>
</evidence>
<dbReference type="EC" id="2.7.7.89" evidence="7"/>
<evidence type="ECO:0000256" key="4">
    <source>
        <dbReference type="ARBA" id="ARBA00022840"/>
    </source>
</evidence>
<dbReference type="Pfam" id="PF08335">
    <property type="entry name" value="GlnD_UR_UTase"/>
    <property type="match status" value="2"/>
</dbReference>
<evidence type="ECO:0000256" key="3">
    <source>
        <dbReference type="ARBA" id="ARBA00022741"/>
    </source>
</evidence>
<feature type="region of interest" description="Adenylyl removase" evidence="7">
    <location>
        <begin position="1"/>
        <end position="447"/>
    </location>
</feature>
<keyword evidence="10" id="KW-0436">Ligase</keyword>
<dbReference type="Pfam" id="PF03710">
    <property type="entry name" value="GlnE"/>
    <property type="match status" value="2"/>
</dbReference>
<dbReference type="Proteomes" id="UP001652504">
    <property type="component" value="Unassembled WGS sequence"/>
</dbReference>
<dbReference type="GO" id="GO:0016874">
    <property type="term" value="F:ligase activity"/>
    <property type="evidence" value="ECO:0007669"/>
    <property type="project" value="UniProtKB-KW"/>
</dbReference>
<dbReference type="PANTHER" id="PTHR30621:SF0">
    <property type="entry name" value="BIFUNCTIONAL GLUTAMINE SYNTHETASE ADENYLYLTRANSFERASE_ADENYLYL-REMOVING ENZYME"/>
    <property type="match status" value="1"/>
</dbReference>
<dbReference type="Gene3D" id="1.20.120.330">
    <property type="entry name" value="Nucleotidyltransferases domain 2"/>
    <property type="match status" value="2"/>
</dbReference>
<keyword evidence="6 7" id="KW-0511">Multifunctional enzyme</keyword>
<keyword evidence="1 7" id="KW-0808">Transferase</keyword>
<sequence>MHQTDASLPENLIEKSNHYWHRLVETGVHENWINSHQNEIRHVMALSDFIAESIISDPSILNFLLIEGQLHESQLDYTHIISEALTRCEDEPALIKTIRIARRKLMVHIAWRDLTGLQPIALSLEHVSSLANTLINQTYQWLYQHLCKRYGTPMGPLGPQPMLILGMGKLGGQELNFSSDIDLIFVYPENGEISDGRKPIEHQQFFTKLAQKLINALHQTTAEGQVFRVDMRLRPFGESGPLVTHFAALEDYLQDQGREWERFAMVKARIINDGSPYSQGLKDILKPFVYRRYLDFGAIDALRQMKYLISQEVRRRQLSHNIKLGAGGIREVEFIVQSFQLIRGGRLQALQTPSLLKNLTMLVELDILPKDDMQSLKQSYLFLRKLEHFLQEFADKQTQTLPDDPLNQSRLAYLYGQSTFDDVLALITPHMHAIHAQFQMLIGDHEESEDANKTPELQDASLLWQLDLNEVEQLSTLIRYLSEAESLTFAQQLCEFKQAMAKKPIGKKGRDTLSQLMPQLIGLVLTQYTDRVSEAVPRTLHVLEAIYGRTTYLQLLNENQGALNQLVRLCSASTWIAQQITRFPILLDELLNPYALYHPTPLDEYHSDLRQAMLRIEQDDLEVEMESLRQYKLSQQLRIAAADITQVMPIMKVSDHLTYLAEAIIHEVVNKAWYQITEKHGCPPGTHMGNKAFAVIGYGKLGGLELGYGSDLDLVFVHQAERSGKTDGEKPVDVNHFYTKLAQRIMHLFSTKTGSGELYEIDMRLRPSGNAGLLVCHIDGFETYQKNEAWTWEHQALTRTRVIYGNSDLEAQFTDVRRRILCQQREQSELAADVAKMRKKMRRHLNKGDEVLFDIKQDRGGITDIEFLVQYWVLNHAHYHPDIALWSDNVRVLSSLANADIISESTCETLTHAYLTLRDLSHRASLKDSKLLPLDDVLQTIAKQVDTIWREELGRYESSDE</sequence>
<feature type="domain" description="PII-uridylyltransferase/Glutamine-synthetase adenylyltransferase" evidence="9">
    <location>
        <begin position="835"/>
        <end position="944"/>
    </location>
</feature>
<evidence type="ECO:0000256" key="5">
    <source>
        <dbReference type="ARBA" id="ARBA00022842"/>
    </source>
</evidence>
<dbReference type="EMBL" id="JAOWKX010000008">
    <property type="protein sequence ID" value="MCV2886059.1"/>
    <property type="molecule type" value="Genomic_DNA"/>
</dbReference>
<feature type="domain" description="PII-uridylyltransferase/Glutamine-synthetase adenylyltransferase" evidence="9">
    <location>
        <begin position="304"/>
        <end position="441"/>
    </location>
</feature>
<dbReference type="Gene3D" id="1.20.120.1510">
    <property type="match status" value="1"/>
</dbReference>
<comment type="cofactor">
    <cofactor evidence="7">
        <name>Mg(2+)</name>
        <dbReference type="ChEBI" id="CHEBI:18420"/>
    </cofactor>
</comment>
<name>A0ABT3ABQ9_9ALTE</name>
<accession>A0ABT3ABQ9</accession>
<evidence type="ECO:0000259" key="8">
    <source>
        <dbReference type="Pfam" id="PF03710"/>
    </source>
</evidence>
<dbReference type="EC" id="2.7.7.42" evidence="7"/>
<protein>
    <recommendedName>
        <fullName evidence="7">Bifunctional glutamine synthetase adenylyltransferase/adenylyl-removing enzyme</fullName>
    </recommendedName>
    <alternativeName>
        <fullName evidence="7">ATP:glutamine synthetase adenylyltransferase</fullName>
    </alternativeName>
    <alternativeName>
        <fullName evidence="7">ATase</fullName>
    </alternativeName>
    <domain>
        <recommendedName>
            <fullName evidence="7">Glutamine synthetase adenylyl-L-tyrosine phosphorylase</fullName>
            <ecNumber evidence="7">2.7.7.89</ecNumber>
        </recommendedName>
        <alternativeName>
            <fullName evidence="7">Adenylyl removase</fullName>
            <shortName evidence="7">AR</shortName>
            <shortName evidence="7">AT-N</shortName>
        </alternativeName>
    </domain>
    <domain>
        <recommendedName>
            <fullName evidence="7">Glutamine synthetase adenylyl transferase</fullName>
            <ecNumber evidence="7">2.7.7.42</ecNumber>
        </recommendedName>
        <alternativeName>
            <fullName evidence="7">Adenylyl transferase</fullName>
            <shortName evidence="7">AT</shortName>
            <shortName evidence="7">AT-C</shortName>
        </alternativeName>
    </domain>
</protein>
<comment type="catalytic activity">
    <reaction evidence="7">
        <text>[glutamine synthetase]-O(4)-(5'-adenylyl)-L-tyrosine + phosphate = [glutamine synthetase]-L-tyrosine + ADP</text>
        <dbReference type="Rhea" id="RHEA:43716"/>
        <dbReference type="Rhea" id="RHEA-COMP:10660"/>
        <dbReference type="Rhea" id="RHEA-COMP:10661"/>
        <dbReference type="ChEBI" id="CHEBI:43474"/>
        <dbReference type="ChEBI" id="CHEBI:46858"/>
        <dbReference type="ChEBI" id="CHEBI:83624"/>
        <dbReference type="ChEBI" id="CHEBI:456216"/>
        <dbReference type="EC" id="2.7.7.89"/>
    </reaction>
</comment>
<dbReference type="GO" id="GO:0008882">
    <property type="term" value="F:[glutamate-ammonia-ligase] adenylyltransferase activity"/>
    <property type="evidence" value="ECO:0007669"/>
    <property type="project" value="UniProtKB-EC"/>
</dbReference>
<reference evidence="10 11" key="1">
    <citation type="submission" date="2022-10" db="EMBL/GenBank/DDBJ databases">
        <title>Aestuariibacter sp. AA17 isolated from Montipora capitata coral fragment.</title>
        <authorList>
            <person name="Emsley S.A."/>
            <person name="Pfannmuller K.M."/>
            <person name="Loughran R.M."/>
            <person name="Shlafstein M."/>
            <person name="Papke E."/>
            <person name="Saw J.H."/>
            <person name="Ushijima B."/>
            <person name="Videau P."/>
        </authorList>
    </citation>
    <scope>NUCLEOTIDE SEQUENCE [LARGE SCALE GENOMIC DNA]</scope>
    <source>
        <strain evidence="10 11">AA17</strain>
    </source>
</reference>
<feature type="domain" description="Glutamate-ammonia ligase adenylyltransferase repeated" evidence="8">
    <location>
        <begin position="39"/>
        <end position="274"/>
    </location>
</feature>
<keyword evidence="4 7" id="KW-0067">ATP-binding</keyword>
<feature type="domain" description="Glutamate-ammonia ligase adenylyltransferase repeated" evidence="8">
    <location>
        <begin position="563"/>
        <end position="814"/>
    </location>
</feature>
<dbReference type="Gene3D" id="1.10.4050.10">
    <property type="entry name" value="Glutamine synthase adenylyltransferase GlnE"/>
    <property type="match status" value="1"/>
</dbReference>
<comment type="function">
    <text evidence="7">Involved in the regulation of glutamine synthetase GlnA, a key enzyme in the process to assimilate ammonia. When cellular nitrogen levels are high, the C-terminal adenylyl transferase (AT) inactivates GlnA by covalent transfer of an adenylyl group from ATP to specific tyrosine residue of GlnA, thus reducing its activity. Conversely, when nitrogen levels are low, the N-terminal adenylyl removase (AR) activates GlnA by removing the adenylyl group by phosphorolysis, increasing its activity. The regulatory region of GlnE binds the signal transduction protein PII (GlnB) which indicates the nitrogen status of the cell.</text>
</comment>
<organism evidence="10 11">
    <name type="scientific">Fluctibacter corallii</name>
    <dbReference type="NCBI Taxonomy" id="2984329"/>
    <lineage>
        <taxon>Bacteria</taxon>
        <taxon>Pseudomonadati</taxon>
        <taxon>Pseudomonadota</taxon>
        <taxon>Gammaproteobacteria</taxon>
        <taxon>Alteromonadales</taxon>
        <taxon>Alteromonadaceae</taxon>
        <taxon>Fluctibacter</taxon>
    </lineage>
</organism>
<keyword evidence="5 7" id="KW-0460">Magnesium</keyword>
<dbReference type="NCBIfam" id="NF008292">
    <property type="entry name" value="PRK11072.1"/>
    <property type="match status" value="1"/>
</dbReference>
<keyword evidence="11" id="KW-1185">Reference proteome</keyword>
<proteinExistence type="inferred from homology"/>
<dbReference type="PANTHER" id="PTHR30621">
    <property type="entry name" value="GLUTAMINE SYNTHETASE ADENYLYLTRANSFERASE"/>
    <property type="match status" value="1"/>
</dbReference>
<dbReference type="SUPFAM" id="SSF81593">
    <property type="entry name" value="Nucleotidyltransferase substrate binding subunit/domain"/>
    <property type="match status" value="2"/>
</dbReference>
<evidence type="ECO:0000256" key="2">
    <source>
        <dbReference type="ARBA" id="ARBA00022695"/>
    </source>
</evidence>
<evidence type="ECO:0000313" key="10">
    <source>
        <dbReference type="EMBL" id="MCV2886059.1"/>
    </source>
</evidence>
<evidence type="ECO:0000256" key="1">
    <source>
        <dbReference type="ARBA" id="ARBA00022679"/>
    </source>
</evidence>
<comment type="catalytic activity">
    <reaction evidence="7">
        <text>[glutamine synthetase]-L-tyrosine + ATP = [glutamine synthetase]-O(4)-(5'-adenylyl)-L-tyrosine + diphosphate</text>
        <dbReference type="Rhea" id="RHEA:18589"/>
        <dbReference type="Rhea" id="RHEA-COMP:10660"/>
        <dbReference type="Rhea" id="RHEA-COMP:10661"/>
        <dbReference type="ChEBI" id="CHEBI:30616"/>
        <dbReference type="ChEBI" id="CHEBI:33019"/>
        <dbReference type="ChEBI" id="CHEBI:46858"/>
        <dbReference type="ChEBI" id="CHEBI:83624"/>
        <dbReference type="EC" id="2.7.7.42"/>
    </reaction>
</comment>